<dbReference type="HOGENOM" id="CLU_161338_0_0_9"/>
<dbReference type="PATRIC" id="fig|997761.3.peg.7287"/>
<dbReference type="KEGG" id="pmw:B2K_36165"/>
<evidence type="ECO:0000313" key="2">
    <source>
        <dbReference type="Proteomes" id="UP000007392"/>
    </source>
</evidence>
<protein>
    <recommendedName>
        <fullName evidence="3">DUF2508 family protein</fullName>
    </recommendedName>
</protein>
<sequence length="127" mass="14616">MILGSKEVPQAICIIVGTNCGTGGMGMKRLWHGAKKWGQWWNRKERERQEAIELDRLLLVQEIQKAHKEWVTAQLRFEYVMEKEQIDYAVFALEAAEKRFEMLLKQAKGMQITQAEVCAGRSMEGSS</sequence>
<dbReference type="EMBL" id="CP003422">
    <property type="protein sequence ID" value="AFH66080.1"/>
    <property type="molecule type" value="Genomic_DNA"/>
</dbReference>
<accession>I0BUN3</accession>
<dbReference type="Proteomes" id="UP000007392">
    <property type="component" value="Chromosome"/>
</dbReference>
<dbReference type="InterPro" id="IPR019644">
    <property type="entry name" value="DUF2508"/>
</dbReference>
<proteinExistence type="predicted"/>
<gene>
    <name evidence="1" type="ORF">B2K_36165</name>
</gene>
<organism evidence="1 2">
    <name type="scientific">Paenibacillus mucilaginosus K02</name>
    <dbReference type="NCBI Taxonomy" id="997761"/>
    <lineage>
        <taxon>Bacteria</taxon>
        <taxon>Bacillati</taxon>
        <taxon>Bacillota</taxon>
        <taxon>Bacilli</taxon>
        <taxon>Bacillales</taxon>
        <taxon>Paenibacillaceae</taxon>
        <taxon>Paenibacillus</taxon>
    </lineage>
</organism>
<evidence type="ECO:0008006" key="3">
    <source>
        <dbReference type="Google" id="ProtNLM"/>
    </source>
</evidence>
<dbReference type="AlphaFoldDB" id="I0BUN3"/>
<name>I0BUN3_9BACL</name>
<evidence type="ECO:0000313" key="1">
    <source>
        <dbReference type="EMBL" id="AFH66080.1"/>
    </source>
</evidence>
<reference evidence="1 2" key="1">
    <citation type="submission" date="2013-06" db="EMBL/GenBank/DDBJ databases">
        <title>Complete genome sequence of Paenibacillus mucilaginosus K02.</title>
        <authorList>
            <person name="Xiao B."/>
            <person name="Sun L."/>
            <person name="Xiao L."/>
            <person name="Lian B."/>
        </authorList>
    </citation>
    <scope>NUCLEOTIDE SEQUENCE [LARGE SCALE GENOMIC DNA]</scope>
    <source>
        <strain evidence="1 2">K02</strain>
    </source>
</reference>
<dbReference type="Pfam" id="PF10704">
    <property type="entry name" value="DUF2508"/>
    <property type="match status" value="1"/>
</dbReference>